<accession>A0A7V4U3E9</accession>
<dbReference type="AlphaFoldDB" id="A0A7V4U3E9"/>
<proteinExistence type="predicted"/>
<dbReference type="EMBL" id="DRQG01000140">
    <property type="protein sequence ID" value="HGY56953.1"/>
    <property type="molecule type" value="Genomic_DNA"/>
</dbReference>
<name>A0A7V4U3E9_CALAY</name>
<dbReference type="InterPro" id="IPR010235">
    <property type="entry name" value="HepT"/>
</dbReference>
<dbReference type="SUPFAM" id="SSF81593">
    <property type="entry name" value="Nucleotidyltransferase substrate binding subunit/domain"/>
    <property type="match status" value="1"/>
</dbReference>
<dbReference type="Pfam" id="PF08780">
    <property type="entry name" value="NTase_sub_bind"/>
    <property type="match status" value="1"/>
</dbReference>
<organism evidence="1">
    <name type="scientific">Caldithrix abyssi</name>
    <dbReference type="NCBI Taxonomy" id="187145"/>
    <lineage>
        <taxon>Bacteria</taxon>
        <taxon>Pseudomonadati</taxon>
        <taxon>Calditrichota</taxon>
        <taxon>Calditrichia</taxon>
        <taxon>Calditrichales</taxon>
        <taxon>Calditrichaceae</taxon>
        <taxon>Caldithrix</taxon>
    </lineage>
</organism>
<sequence length="124" mass="14909">MVKRANFYNAVQKLKEALEMEPSVIVRDAAIQRFEFTFELAWKSLRDYLRRVHGLVCNSPKQCFREGFSLGLYDEDTTERLLKMVDDRNETTHTYDEKRIMEIFNRLKTEYGELLDKIYRLTEE</sequence>
<evidence type="ECO:0000313" key="1">
    <source>
        <dbReference type="EMBL" id="HGY56953.1"/>
    </source>
</evidence>
<comment type="caution">
    <text evidence="1">The sequence shown here is derived from an EMBL/GenBank/DDBJ whole genome shotgun (WGS) entry which is preliminary data.</text>
</comment>
<reference evidence="1" key="1">
    <citation type="journal article" date="2020" name="mSystems">
        <title>Genome- and Community-Level Interaction Insights into Carbon Utilization and Element Cycling Functions of Hydrothermarchaeota in Hydrothermal Sediment.</title>
        <authorList>
            <person name="Zhou Z."/>
            <person name="Liu Y."/>
            <person name="Xu W."/>
            <person name="Pan J."/>
            <person name="Luo Z.H."/>
            <person name="Li M."/>
        </authorList>
    </citation>
    <scope>NUCLEOTIDE SEQUENCE [LARGE SCALE GENOMIC DNA]</scope>
    <source>
        <strain evidence="1">HyVt-577</strain>
    </source>
</reference>
<dbReference type="NCBIfam" id="TIGR01987">
    <property type="entry name" value="HI0074"/>
    <property type="match status" value="1"/>
</dbReference>
<protein>
    <submittedName>
        <fullName evidence="1">Nucleotidyltransferase</fullName>
    </submittedName>
</protein>
<dbReference type="Proteomes" id="UP000885779">
    <property type="component" value="Unassembled WGS sequence"/>
</dbReference>
<dbReference type="Gene3D" id="1.20.120.330">
    <property type="entry name" value="Nucleotidyltransferases domain 2"/>
    <property type="match status" value="1"/>
</dbReference>
<gene>
    <name evidence="1" type="ORF">ENK44_14690</name>
</gene>